<protein>
    <submittedName>
        <fullName evidence="1">Uncharacterized protein</fullName>
    </submittedName>
</protein>
<organism evidence="1">
    <name type="scientific">Chlorobaculum parvum</name>
    <dbReference type="NCBI Taxonomy" id="274539"/>
    <lineage>
        <taxon>Bacteria</taxon>
        <taxon>Pseudomonadati</taxon>
        <taxon>Chlorobiota</taxon>
        <taxon>Chlorobiia</taxon>
        <taxon>Chlorobiales</taxon>
        <taxon>Chlorobiaceae</taxon>
        <taxon>Chlorobaculum</taxon>
    </lineage>
</organism>
<comment type="caution">
    <text evidence="1">The sequence shown here is derived from an EMBL/GenBank/DDBJ whole genome shotgun (WGS) entry which is preliminary data.</text>
</comment>
<proteinExistence type="predicted"/>
<dbReference type="Proteomes" id="UP000886059">
    <property type="component" value="Unassembled WGS sequence"/>
</dbReference>
<dbReference type="AlphaFoldDB" id="A0A7C5DC19"/>
<sequence>MILLKSEWFPHFTDDSVCTDAGRIEGVLESSYSSCPDCRSVYVAEKGGHVVAYLMVQWWLYLFLPVPEGYV</sequence>
<dbReference type="EMBL" id="DRSK01000171">
    <property type="protein sequence ID" value="HHE07849.1"/>
    <property type="molecule type" value="Genomic_DNA"/>
</dbReference>
<name>A0A7C5DC19_9CHLB</name>
<accession>A0A7C5DC19</accession>
<reference evidence="1" key="1">
    <citation type="journal article" date="2020" name="mSystems">
        <title>Genome- and Community-Level Interaction Insights into Carbon Utilization and Element Cycling Functions of Hydrothermarchaeota in Hydrothermal Sediment.</title>
        <authorList>
            <person name="Zhou Z."/>
            <person name="Liu Y."/>
            <person name="Xu W."/>
            <person name="Pan J."/>
            <person name="Luo Z.H."/>
            <person name="Li M."/>
        </authorList>
    </citation>
    <scope>NUCLEOTIDE SEQUENCE [LARGE SCALE GENOMIC DNA]</scope>
    <source>
        <strain evidence="1">HyVt-628</strain>
    </source>
</reference>
<gene>
    <name evidence="1" type="ORF">ENL01_02955</name>
</gene>
<evidence type="ECO:0000313" key="1">
    <source>
        <dbReference type="EMBL" id="HHE07849.1"/>
    </source>
</evidence>